<dbReference type="InterPro" id="IPR036322">
    <property type="entry name" value="WD40_repeat_dom_sf"/>
</dbReference>
<evidence type="ECO:0000313" key="1">
    <source>
        <dbReference type="EMBL" id="RNA05198.1"/>
    </source>
</evidence>
<comment type="caution">
    <text evidence="1">The sequence shown here is derived from an EMBL/GenBank/DDBJ whole genome shotgun (WGS) entry which is preliminary data.</text>
</comment>
<dbReference type="OrthoDB" id="19711at2759"/>
<sequence length="202" mass="23594">MSSIPEYKKFVFALVNLRFFISKKYKQKIPNKNTFLDLTYYWIIFTDFSDFTFRFYKFDFIIMGILLGSHVATIKIWDKRTFECSKTINGKNSLVFCLAIMQNGNIPEIKITQNITRKNKCRIEFIKTYDRETFSQILLPNPLANLSAANKVALMFMPLLLTDLTVKIHVLSAFSLSNRYKRSTLSGSKLPLLIRDEDLKNL</sequence>
<gene>
    <name evidence="1" type="ORF">BpHYR1_040776</name>
</gene>
<reference evidence="1 2" key="1">
    <citation type="journal article" date="2018" name="Sci. Rep.">
        <title>Genomic signatures of local adaptation to the degree of environmental predictability in rotifers.</title>
        <authorList>
            <person name="Franch-Gras L."/>
            <person name="Hahn C."/>
            <person name="Garcia-Roger E.M."/>
            <person name="Carmona M.J."/>
            <person name="Serra M."/>
            <person name="Gomez A."/>
        </authorList>
    </citation>
    <scope>NUCLEOTIDE SEQUENCE [LARGE SCALE GENOMIC DNA]</scope>
    <source>
        <strain evidence="1">HYR1</strain>
    </source>
</reference>
<dbReference type="Proteomes" id="UP000276133">
    <property type="component" value="Unassembled WGS sequence"/>
</dbReference>
<keyword evidence="2" id="KW-1185">Reference proteome</keyword>
<accession>A0A3M7Q2N3</accession>
<organism evidence="1 2">
    <name type="scientific">Brachionus plicatilis</name>
    <name type="common">Marine rotifer</name>
    <name type="synonym">Brachionus muelleri</name>
    <dbReference type="NCBI Taxonomy" id="10195"/>
    <lineage>
        <taxon>Eukaryota</taxon>
        <taxon>Metazoa</taxon>
        <taxon>Spiralia</taxon>
        <taxon>Gnathifera</taxon>
        <taxon>Rotifera</taxon>
        <taxon>Eurotatoria</taxon>
        <taxon>Monogononta</taxon>
        <taxon>Pseudotrocha</taxon>
        <taxon>Ploima</taxon>
        <taxon>Brachionidae</taxon>
        <taxon>Brachionus</taxon>
    </lineage>
</organism>
<dbReference type="SUPFAM" id="SSF50978">
    <property type="entry name" value="WD40 repeat-like"/>
    <property type="match status" value="1"/>
</dbReference>
<dbReference type="EMBL" id="REGN01007819">
    <property type="protein sequence ID" value="RNA05198.1"/>
    <property type="molecule type" value="Genomic_DNA"/>
</dbReference>
<dbReference type="AlphaFoldDB" id="A0A3M7Q2N3"/>
<protein>
    <submittedName>
        <fullName evidence="1">Uncharacterized protein</fullName>
    </submittedName>
</protein>
<name>A0A3M7Q2N3_BRAPC</name>
<evidence type="ECO:0000313" key="2">
    <source>
        <dbReference type="Proteomes" id="UP000276133"/>
    </source>
</evidence>
<proteinExistence type="predicted"/>